<evidence type="ECO:0000313" key="3">
    <source>
        <dbReference type="WBParaSite" id="PSAMB.scaffold6418size9542.g28501.t1"/>
    </source>
</evidence>
<keyword evidence="1" id="KW-0812">Transmembrane</keyword>
<dbReference type="GO" id="GO:0047756">
    <property type="term" value="F:chondroitin 4-sulfotransferase activity"/>
    <property type="evidence" value="ECO:0007669"/>
    <property type="project" value="InterPro"/>
</dbReference>
<dbReference type="Proteomes" id="UP000887566">
    <property type="component" value="Unplaced"/>
</dbReference>
<sequence length="162" mass="18469">MLPPAYLKLTIFVAVFFVTAYIFVARTPSTDKQSIGQSSECRQDKNMMGFCSAEQCVSPFKTYTWIAMMNYAPKYGLANCAIPKSLSTVTMAIFCYLYDSDAFVAKNRTLSKEKWMIRFCKVKNEGYQPDPELLHASNWTHIAVVRHPVDRFLSGFVDKCVK</sequence>
<reference evidence="3" key="1">
    <citation type="submission" date="2022-11" db="UniProtKB">
        <authorList>
            <consortium name="WormBaseParasite"/>
        </authorList>
    </citation>
    <scope>IDENTIFICATION</scope>
</reference>
<organism evidence="2 3">
    <name type="scientific">Plectus sambesii</name>
    <dbReference type="NCBI Taxonomy" id="2011161"/>
    <lineage>
        <taxon>Eukaryota</taxon>
        <taxon>Metazoa</taxon>
        <taxon>Ecdysozoa</taxon>
        <taxon>Nematoda</taxon>
        <taxon>Chromadorea</taxon>
        <taxon>Plectida</taxon>
        <taxon>Plectina</taxon>
        <taxon>Plectoidea</taxon>
        <taxon>Plectidae</taxon>
        <taxon>Plectus</taxon>
    </lineage>
</organism>
<dbReference type="AlphaFoldDB" id="A0A914X839"/>
<keyword evidence="2" id="KW-1185">Reference proteome</keyword>
<evidence type="ECO:0000313" key="2">
    <source>
        <dbReference type="Proteomes" id="UP000887566"/>
    </source>
</evidence>
<dbReference type="InterPro" id="IPR007669">
    <property type="entry name" value="Chst-1-like"/>
</dbReference>
<name>A0A914X839_9BILA</name>
<dbReference type="WBParaSite" id="PSAMB.scaffold6418size9542.g28501.t1">
    <property type="protein sequence ID" value="PSAMB.scaffold6418size9542.g28501.t1"/>
    <property type="gene ID" value="PSAMB.scaffold6418size9542.g28501"/>
</dbReference>
<dbReference type="PANTHER" id="PTHR22900:SF10">
    <property type="entry name" value="CARBOHYDRATE SULFOTRANSFERASE"/>
    <property type="match status" value="1"/>
</dbReference>
<keyword evidence="1" id="KW-1133">Transmembrane helix</keyword>
<protein>
    <submittedName>
        <fullName evidence="3">Carbohydrate sulfotransferase</fullName>
    </submittedName>
</protein>
<keyword evidence="1" id="KW-0472">Membrane</keyword>
<dbReference type="GO" id="GO:0050650">
    <property type="term" value="P:chondroitin sulfate proteoglycan biosynthetic process"/>
    <property type="evidence" value="ECO:0007669"/>
    <property type="project" value="InterPro"/>
</dbReference>
<proteinExistence type="predicted"/>
<accession>A0A914X839</accession>
<dbReference type="Pfam" id="PF03567">
    <property type="entry name" value="Sulfotransfer_2"/>
    <property type="match status" value="1"/>
</dbReference>
<feature type="transmembrane region" description="Helical" evidence="1">
    <location>
        <begin position="6"/>
        <end position="24"/>
    </location>
</feature>
<dbReference type="GO" id="GO:1902884">
    <property type="term" value="P:positive regulation of response to oxidative stress"/>
    <property type="evidence" value="ECO:0007669"/>
    <property type="project" value="InterPro"/>
</dbReference>
<dbReference type="GO" id="GO:0016020">
    <property type="term" value="C:membrane"/>
    <property type="evidence" value="ECO:0007669"/>
    <property type="project" value="InterPro"/>
</dbReference>
<evidence type="ECO:0000256" key="1">
    <source>
        <dbReference type="SAM" id="Phobius"/>
    </source>
</evidence>
<dbReference type="InterPro" id="IPR005331">
    <property type="entry name" value="Sulfotransferase"/>
</dbReference>
<dbReference type="PANTHER" id="PTHR22900">
    <property type="entry name" value="PROTEIN CBG14245-RELATED"/>
    <property type="match status" value="1"/>
</dbReference>